<reference evidence="1" key="1">
    <citation type="submission" date="2020-08" db="EMBL/GenBank/DDBJ databases">
        <title>Multicomponent nature underlies the extraordinary mechanical properties of spider dragline silk.</title>
        <authorList>
            <person name="Kono N."/>
            <person name="Nakamura H."/>
            <person name="Mori M."/>
            <person name="Yoshida Y."/>
            <person name="Ohtoshi R."/>
            <person name="Malay A.D."/>
            <person name="Moran D.A.P."/>
            <person name="Tomita M."/>
            <person name="Numata K."/>
            <person name="Arakawa K."/>
        </authorList>
    </citation>
    <scope>NUCLEOTIDE SEQUENCE</scope>
</reference>
<dbReference type="InterPro" id="IPR036397">
    <property type="entry name" value="RNaseH_sf"/>
</dbReference>
<dbReference type="OrthoDB" id="9986793at2759"/>
<dbReference type="EMBL" id="BMAV01022971">
    <property type="protein sequence ID" value="GFY78386.1"/>
    <property type="molecule type" value="Genomic_DNA"/>
</dbReference>
<accession>A0A8X6YSG1</accession>
<dbReference type="GO" id="GO:0003676">
    <property type="term" value="F:nucleic acid binding"/>
    <property type="evidence" value="ECO:0007669"/>
    <property type="project" value="InterPro"/>
</dbReference>
<dbReference type="Gene3D" id="3.30.420.10">
    <property type="entry name" value="Ribonuclease H-like superfamily/Ribonuclease H"/>
    <property type="match status" value="1"/>
</dbReference>
<dbReference type="Proteomes" id="UP000886998">
    <property type="component" value="Unassembled WGS sequence"/>
</dbReference>
<dbReference type="PANTHER" id="PTHR47326:SF1">
    <property type="entry name" value="HTH PSQ-TYPE DOMAIN-CONTAINING PROTEIN"/>
    <property type="match status" value="1"/>
</dbReference>
<evidence type="ECO:0000313" key="1">
    <source>
        <dbReference type="EMBL" id="GFY78386.1"/>
    </source>
</evidence>
<comment type="caution">
    <text evidence="1">The sequence shown here is derived from an EMBL/GenBank/DDBJ whole genome shotgun (WGS) entry which is preliminary data.</text>
</comment>
<protein>
    <submittedName>
        <fullName evidence="1">DUF4817 domain-containing protein</fullName>
    </submittedName>
</protein>
<organism evidence="1 2">
    <name type="scientific">Trichonephila inaurata madagascariensis</name>
    <dbReference type="NCBI Taxonomy" id="2747483"/>
    <lineage>
        <taxon>Eukaryota</taxon>
        <taxon>Metazoa</taxon>
        <taxon>Ecdysozoa</taxon>
        <taxon>Arthropoda</taxon>
        <taxon>Chelicerata</taxon>
        <taxon>Arachnida</taxon>
        <taxon>Araneae</taxon>
        <taxon>Araneomorphae</taxon>
        <taxon>Entelegynae</taxon>
        <taxon>Araneoidea</taxon>
        <taxon>Nephilidae</taxon>
        <taxon>Trichonephila</taxon>
        <taxon>Trichonephila inaurata</taxon>
    </lineage>
</organism>
<dbReference type="PANTHER" id="PTHR47326">
    <property type="entry name" value="TRANSPOSABLE ELEMENT TC3 TRANSPOSASE-LIKE PROTEIN"/>
    <property type="match status" value="1"/>
</dbReference>
<keyword evidence="2" id="KW-1185">Reference proteome</keyword>
<gene>
    <name evidence="1" type="primary">g.35089</name>
    <name evidence="1" type="ORF">TNIN_244201</name>
</gene>
<dbReference type="AlphaFoldDB" id="A0A8X6YSG1"/>
<name>A0A8X6YSG1_9ARAC</name>
<sequence length="113" mass="13037">MKKSDPRFPAFVLFRDEAKFSREGNFDVRNQHVWSDSNPHCTILYHQQKFFVNVWSGISGDNLVTPCILPYRLTSGTYRIFLEQVLPSLLQSVLERSAGFARWSPLTFSHLGS</sequence>
<proteinExistence type="predicted"/>
<evidence type="ECO:0000313" key="2">
    <source>
        <dbReference type="Proteomes" id="UP000886998"/>
    </source>
</evidence>